<accession>A0A1S7Q9A5</accession>
<name>A0A1S7Q9A5_9HYPH</name>
<protein>
    <submittedName>
        <fullName evidence="1">Uncharacterized protein</fullName>
    </submittedName>
</protein>
<evidence type="ECO:0000313" key="1">
    <source>
        <dbReference type="EMBL" id="CUX33292.1"/>
    </source>
</evidence>
<dbReference type="EMBL" id="FBWG01000019">
    <property type="protein sequence ID" value="CUX33292.1"/>
    <property type="molecule type" value="Genomic_DNA"/>
</dbReference>
<dbReference type="AlphaFoldDB" id="A0A1S7Q9A5"/>
<proteinExistence type="predicted"/>
<dbReference type="Proteomes" id="UP000191987">
    <property type="component" value="Unassembled WGS sequence"/>
</dbReference>
<organism evidence="1 2">
    <name type="scientific">Agrobacterium deltaense Zutra 3/1</name>
    <dbReference type="NCBI Taxonomy" id="1183427"/>
    <lineage>
        <taxon>Bacteria</taxon>
        <taxon>Pseudomonadati</taxon>
        <taxon>Pseudomonadota</taxon>
        <taxon>Alphaproteobacteria</taxon>
        <taxon>Hyphomicrobiales</taxon>
        <taxon>Rhizobiaceae</taxon>
        <taxon>Rhizobium/Agrobacterium group</taxon>
        <taxon>Agrobacterium</taxon>
    </lineage>
</organism>
<sequence>MTGLHCESGRKPDGFLETAAHATSLDRVALSFRYGKTDARLGFRGFPVKHFQKKGASPPFFSCLNGKEIRPVFKPAGQFSCLTHVPATFTGSQRRQLSRKTSAAARTAGCENLAAASGSHTGAEAMATLADKLGRLVSTLRHLFNTAVCGPS</sequence>
<evidence type="ECO:0000313" key="2">
    <source>
        <dbReference type="Proteomes" id="UP000191987"/>
    </source>
</evidence>
<gene>
    <name evidence="1" type="ORF">AGR7C_Cc260265</name>
</gene>
<reference evidence="1 2" key="1">
    <citation type="submission" date="2016-01" db="EMBL/GenBank/DDBJ databases">
        <authorList>
            <person name="Oliw E.H."/>
        </authorList>
    </citation>
    <scope>NUCLEOTIDE SEQUENCE [LARGE SCALE GENOMIC DNA]</scope>
    <source>
        <strain evidence="1 2">Zutra 3-1</strain>
    </source>
</reference>